<name>A0A6J4NKM0_9PSEU</name>
<dbReference type="EMBL" id="CADCUS010000128">
    <property type="protein sequence ID" value="CAA9390388.1"/>
    <property type="molecule type" value="Genomic_DNA"/>
</dbReference>
<dbReference type="AlphaFoldDB" id="A0A6J4NKM0"/>
<accession>A0A6J4NKM0</accession>
<feature type="non-terminal residue" evidence="2">
    <location>
        <position position="66"/>
    </location>
</feature>
<feature type="compositionally biased region" description="Low complexity" evidence="1">
    <location>
        <begin position="36"/>
        <end position="55"/>
    </location>
</feature>
<gene>
    <name evidence="2" type="ORF">AVDCRST_MAG66-866</name>
</gene>
<feature type="region of interest" description="Disordered" evidence="1">
    <location>
        <begin position="21"/>
        <end position="66"/>
    </location>
</feature>
<feature type="non-terminal residue" evidence="2">
    <location>
        <position position="1"/>
    </location>
</feature>
<proteinExistence type="predicted"/>
<sequence>GPTRAWRSPWPWRRRTPPWSCTCSPARSTARRSSRTPRSAGGSAPRRSRCCAGRCRAGGRGPAPGR</sequence>
<evidence type="ECO:0000313" key="2">
    <source>
        <dbReference type="EMBL" id="CAA9390388.1"/>
    </source>
</evidence>
<reference evidence="2" key="1">
    <citation type="submission" date="2020-02" db="EMBL/GenBank/DDBJ databases">
        <authorList>
            <person name="Meier V. D."/>
        </authorList>
    </citation>
    <scope>NUCLEOTIDE SEQUENCE</scope>
    <source>
        <strain evidence="2">AVDCRST_MAG66</strain>
    </source>
</reference>
<feature type="compositionally biased region" description="Gly residues" evidence="1">
    <location>
        <begin position="56"/>
        <end position="66"/>
    </location>
</feature>
<organism evidence="2">
    <name type="scientific">uncultured Pseudonocardia sp</name>
    <dbReference type="NCBI Taxonomy" id="211455"/>
    <lineage>
        <taxon>Bacteria</taxon>
        <taxon>Bacillati</taxon>
        <taxon>Actinomycetota</taxon>
        <taxon>Actinomycetes</taxon>
        <taxon>Pseudonocardiales</taxon>
        <taxon>Pseudonocardiaceae</taxon>
        <taxon>Pseudonocardia</taxon>
        <taxon>environmental samples</taxon>
    </lineage>
</organism>
<protein>
    <submittedName>
        <fullName evidence="2">Esterase</fullName>
    </submittedName>
</protein>
<evidence type="ECO:0000256" key="1">
    <source>
        <dbReference type="SAM" id="MobiDB-lite"/>
    </source>
</evidence>